<organism evidence="1 2">
    <name type="scientific">Paradevosia shaoguanensis</name>
    <dbReference type="NCBI Taxonomy" id="1335043"/>
    <lineage>
        <taxon>Bacteria</taxon>
        <taxon>Pseudomonadati</taxon>
        <taxon>Pseudomonadota</taxon>
        <taxon>Alphaproteobacteria</taxon>
        <taxon>Hyphomicrobiales</taxon>
        <taxon>Devosiaceae</taxon>
        <taxon>Paradevosia</taxon>
    </lineage>
</organism>
<dbReference type="RefSeq" id="WP_035093894.1">
    <property type="nucleotide sequence ID" value="NZ_JAKETQ010000001.1"/>
</dbReference>
<evidence type="ECO:0000313" key="1">
    <source>
        <dbReference type="EMBL" id="MCI0126913.1"/>
    </source>
</evidence>
<dbReference type="PANTHER" id="PTHR37466">
    <property type="entry name" value="SLR1628 PROTEIN"/>
    <property type="match status" value="1"/>
</dbReference>
<evidence type="ECO:0000313" key="2">
    <source>
        <dbReference type="Proteomes" id="UP001156140"/>
    </source>
</evidence>
<gene>
    <name evidence="1" type="ORF">ML536_08750</name>
</gene>
<dbReference type="AlphaFoldDB" id="A0AA41UAY9"/>
<protein>
    <submittedName>
        <fullName evidence="1">DUF2237 domain-containing protein</fullName>
    </submittedName>
</protein>
<dbReference type="PANTHER" id="PTHR37466:SF1">
    <property type="entry name" value="SLR1628 PROTEIN"/>
    <property type="match status" value="1"/>
</dbReference>
<dbReference type="Proteomes" id="UP001156140">
    <property type="component" value="Unassembled WGS sequence"/>
</dbReference>
<reference evidence="1" key="1">
    <citation type="submission" date="2022-03" db="EMBL/GenBank/DDBJ databases">
        <title>The complete genome sequence of a Methyloterrigena soli.</title>
        <authorList>
            <person name="Zi Z."/>
        </authorList>
    </citation>
    <scope>NUCLEOTIDE SEQUENCE</scope>
    <source>
        <strain evidence="1">M48</strain>
    </source>
</reference>
<comment type="caution">
    <text evidence="1">The sequence shown here is derived from an EMBL/GenBank/DDBJ whole genome shotgun (WGS) entry which is preliminary data.</text>
</comment>
<dbReference type="Pfam" id="PF09996">
    <property type="entry name" value="DUF2237"/>
    <property type="match status" value="1"/>
</dbReference>
<keyword evidence="2" id="KW-1185">Reference proteome</keyword>
<proteinExistence type="predicted"/>
<name>A0AA41UAY9_9HYPH</name>
<dbReference type="EMBL" id="JALAZD010000001">
    <property type="protein sequence ID" value="MCI0126913.1"/>
    <property type="molecule type" value="Genomic_DNA"/>
</dbReference>
<dbReference type="Gene3D" id="3.30.56.110">
    <property type="entry name" value="Protein of unknown function DUF2237"/>
    <property type="match status" value="1"/>
</dbReference>
<dbReference type="InterPro" id="IPR018714">
    <property type="entry name" value="DUF2237"/>
</dbReference>
<accession>A0AA41UAY9</accession>
<sequence>MNKPFAGFGPELNVFGEPLESCSTDPLTGFFRNGYCSAGPEGEARHLVCVEMTDEFLAFSKSVGNDLTTPMPQFAFPGLEPGDRWCLVAERWVEAFAAGKAPRVFLRATNQGVLRLVDLATLKRYALDLS</sequence>